<organism evidence="1">
    <name type="scientific">Solanum chacoense</name>
    <name type="common">Chaco potato</name>
    <dbReference type="NCBI Taxonomy" id="4108"/>
    <lineage>
        <taxon>Eukaryota</taxon>
        <taxon>Viridiplantae</taxon>
        <taxon>Streptophyta</taxon>
        <taxon>Embryophyta</taxon>
        <taxon>Tracheophyta</taxon>
        <taxon>Spermatophyta</taxon>
        <taxon>Magnoliopsida</taxon>
        <taxon>eudicotyledons</taxon>
        <taxon>Gunneridae</taxon>
        <taxon>Pentapetalae</taxon>
        <taxon>asterids</taxon>
        <taxon>lamiids</taxon>
        <taxon>Solanales</taxon>
        <taxon>Solanaceae</taxon>
        <taxon>Solanoideae</taxon>
        <taxon>Solaneae</taxon>
        <taxon>Solanum</taxon>
    </lineage>
</organism>
<protein>
    <submittedName>
        <fullName evidence="1">Putative ovule protein</fullName>
    </submittedName>
</protein>
<sequence length="90" mass="9662">MSSETCYGVRLVSSFDLPKQLPKQSNSLNFNSKNSTIPHPNPNAALDPVNETAAQTNITKDSSFEFISLEAIANSIPANNRSTPSIPIGN</sequence>
<accession>A0A0V0GS02</accession>
<evidence type="ECO:0000313" key="1">
    <source>
        <dbReference type="EMBL" id="JAP11023.1"/>
    </source>
</evidence>
<reference evidence="1" key="1">
    <citation type="submission" date="2015-12" db="EMBL/GenBank/DDBJ databases">
        <title>Gene expression during late stages of embryo sac development: a critical building block for successful pollen-pistil interactions.</title>
        <authorList>
            <person name="Liu Y."/>
            <person name="Joly V."/>
            <person name="Sabar M."/>
            <person name="Matton D.P."/>
        </authorList>
    </citation>
    <scope>NUCLEOTIDE SEQUENCE</scope>
</reference>
<name>A0A0V0GS02_SOLCH</name>
<proteinExistence type="predicted"/>
<dbReference type="AlphaFoldDB" id="A0A0V0GS02"/>
<dbReference type="EMBL" id="GEDG01032057">
    <property type="protein sequence ID" value="JAP11023.1"/>
    <property type="molecule type" value="Transcribed_RNA"/>
</dbReference>